<feature type="compositionally biased region" description="Low complexity" evidence="6">
    <location>
        <begin position="245"/>
        <end position="264"/>
    </location>
</feature>
<dbReference type="GO" id="GO:0005802">
    <property type="term" value="C:trans-Golgi network"/>
    <property type="evidence" value="ECO:0007669"/>
    <property type="project" value="EnsemblPlants"/>
</dbReference>
<name>A0A087G6C7_ARAAL</name>
<dbReference type="GO" id="GO:0005886">
    <property type="term" value="C:plasma membrane"/>
    <property type="evidence" value="ECO:0007669"/>
    <property type="project" value="TreeGrafter"/>
</dbReference>
<dbReference type="GO" id="GO:0006897">
    <property type="term" value="P:endocytosis"/>
    <property type="evidence" value="ECO:0007669"/>
    <property type="project" value="TreeGrafter"/>
</dbReference>
<dbReference type="SMART" id="SM00273">
    <property type="entry name" value="ENTH"/>
    <property type="match status" value="1"/>
</dbReference>
<protein>
    <recommendedName>
        <fullName evidence="7">ENTH domain-containing protein</fullName>
    </recommendedName>
</protein>
<dbReference type="GO" id="GO:0006623">
    <property type="term" value="P:protein targeting to vacuole"/>
    <property type="evidence" value="ECO:0007669"/>
    <property type="project" value="EnsemblPlants"/>
</dbReference>
<evidence type="ECO:0000256" key="1">
    <source>
        <dbReference type="ARBA" id="ARBA00004132"/>
    </source>
</evidence>
<dbReference type="InterPro" id="IPR013809">
    <property type="entry name" value="ENTH"/>
</dbReference>
<sequence length="555" mass="60012">MDFMKVFDQTVREIKREVNLKVLKVPEMEQKVLDATDNEPWGPHGTALAEIAQATKKFSECQMVMSVLWTRLSETGKDWRYVYKALAVIDYLISNGSERAVDEIIEHTYQISSLTSFEYVEPNGKDMGINVRKKAENIVALLNNKEKISEIRDKATTNRNKYVGLSSTGITYKSGSASASASFGGSFQSGSSNYDSYKDRDSREEDKNDYESFQKSRRGVKSEEQGYTSKKSFSRYGSTDHDNVSSGKKSPSSIPSHASAAPSNNDDDFDDFDPRGTSSNKPSTGSANQVDLFGADLIGDFLDSGPTETSPTNNNGKFQETDLFADATFVSASAQGPEFRSQTQEEVDLFAGSEPSDTIAAAPPAVDLNLFASPESVAPPEAKIPKHEPMTTPNIVDPFAAVPMDSFDGSDPFGAFTSHSSSVSTGPQASATNTTSPLSFSDTKPQQLQKKDPFQVKSGIWADSLSRGLIDLNITAPKKASLADVGVVGGLGNDEGNKASAASYYSGWSMGAGSGLGKTGLYSTQQQQQQQAPEISDDFFSSLSNQRYQSGGFKQ</sequence>
<dbReference type="FunFam" id="1.25.40.90:FF:000006">
    <property type="entry name" value="Clathrin interactor 1"/>
    <property type="match status" value="1"/>
</dbReference>
<feature type="region of interest" description="Disordered" evidence="6">
    <location>
        <begin position="517"/>
        <end position="540"/>
    </location>
</feature>
<feature type="compositionally biased region" description="Polar residues" evidence="6">
    <location>
        <begin position="276"/>
        <end position="289"/>
    </location>
</feature>
<evidence type="ECO:0000256" key="3">
    <source>
        <dbReference type="ARBA" id="ARBA00010130"/>
    </source>
</evidence>
<dbReference type="PANTHER" id="PTHR12276">
    <property type="entry name" value="EPSIN/ENT-RELATED"/>
    <property type="match status" value="1"/>
</dbReference>
<dbReference type="GO" id="GO:0072659">
    <property type="term" value="P:protein localization to plasma membrane"/>
    <property type="evidence" value="ECO:0007669"/>
    <property type="project" value="EnsemblPlants"/>
</dbReference>
<feature type="compositionally biased region" description="Polar residues" evidence="6">
    <location>
        <begin position="306"/>
        <end position="318"/>
    </location>
</feature>
<evidence type="ECO:0000256" key="6">
    <source>
        <dbReference type="SAM" id="MobiDB-lite"/>
    </source>
</evidence>
<gene>
    <name evidence="8" type="ordered locus">AALP_Aa8g114200</name>
</gene>
<evidence type="ECO:0000256" key="4">
    <source>
        <dbReference type="ARBA" id="ARBA00023034"/>
    </source>
</evidence>
<dbReference type="Gramene" id="KFK25429">
    <property type="protein sequence ID" value="KFK25429"/>
    <property type="gene ID" value="AALP_AA8G114200"/>
</dbReference>
<dbReference type="SUPFAM" id="SSF48464">
    <property type="entry name" value="ENTH/VHS domain"/>
    <property type="match status" value="1"/>
</dbReference>
<dbReference type="PROSITE" id="PS50942">
    <property type="entry name" value="ENTH"/>
    <property type="match status" value="1"/>
</dbReference>
<dbReference type="EMBL" id="CM002876">
    <property type="protein sequence ID" value="KFK25429.1"/>
    <property type="molecule type" value="Genomic_DNA"/>
</dbReference>
<feature type="region of interest" description="Disordered" evidence="6">
    <location>
        <begin position="179"/>
        <end position="318"/>
    </location>
</feature>
<dbReference type="GO" id="GO:0005768">
    <property type="term" value="C:endosome"/>
    <property type="evidence" value="ECO:0007669"/>
    <property type="project" value="EnsemblPlants"/>
</dbReference>
<accession>A0A087G6C7</accession>
<dbReference type="OMA" id="MNDAIMN"/>
<feature type="region of interest" description="Disordered" evidence="6">
    <location>
        <begin position="418"/>
        <end position="452"/>
    </location>
</feature>
<dbReference type="CDD" id="cd03571">
    <property type="entry name" value="ENTH"/>
    <property type="match status" value="1"/>
</dbReference>
<keyword evidence="9" id="KW-1185">Reference proteome</keyword>
<dbReference type="GO" id="GO:0005543">
    <property type="term" value="F:phospholipid binding"/>
    <property type="evidence" value="ECO:0007669"/>
    <property type="project" value="TreeGrafter"/>
</dbReference>
<organism evidence="8 9">
    <name type="scientific">Arabis alpina</name>
    <name type="common">Alpine rock-cress</name>
    <dbReference type="NCBI Taxonomy" id="50452"/>
    <lineage>
        <taxon>Eukaryota</taxon>
        <taxon>Viridiplantae</taxon>
        <taxon>Streptophyta</taxon>
        <taxon>Embryophyta</taxon>
        <taxon>Tracheophyta</taxon>
        <taxon>Spermatophyta</taxon>
        <taxon>Magnoliopsida</taxon>
        <taxon>eudicotyledons</taxon>
        <taxon>Gunneridae</taxon>
        <taxon>Pentapetalae</taxon>
        <taxon>rosids</taxon>
        <taxon>malvids</taxon>
        <taxon>Brassicales</taxon>
        <taxon>Brassicaceae</taxon>
        <taxon>Arabideae</taxon>
        <taxon>Arabis</taxon>
    </lineage>
</organism>
<dbReference type="GO" id="GO:0030276">
    <property type="term" value="F:clathrin binding"/>
    <property type="evidence" value="ECO:0007669"/>
    <property type="project" value="EnsemblPlants"/>
</dbReference>
<dbReference type="Pfam" id="PF01417">
    <property type="entry name" value="ENTH"/>
    <property type="match status" value="1"/>
</dbReference>
<reference evidence="9" key="1">
    <citation type="journal article" date="2015" name="Nat. Plants">
        <title>Genome expansion of Arabis alpina linked with retrotransposition and reduced symmetric DNA methylation.</title>
        <authorList>
            <person name="Willing E.M."/>
            <person name="Rawat V."/>
            <person name="Mandakova T."/>
            <person name="Maumus F."/>
            <person name="James G.V."/>
            <person name="Nordstroem K.J."/>
            <person name="Becker C."/>
            <person name="Warthmann N."/>
            <person name="Chica C."/>
            <person name="Szarzynska B."/>
            <person name="Zytnicki M."/>
            <person name="Albani M.C."/>
            <person name="Kiefer C."/>
            <person name="Bergonzi S."/>
            <person name="Castaings L."/>
            <person name="Mateos J.L."/>
            <person name="Berns M.C."/>
            <person name="Bujdoso N."/>
            <person name="Piofczyk T."/>
            <person name="de Lorenzo L."/>
            <person name="Barrero-Sicilia C."/>
            <person name="Mateos I."/>
            <person name="Piednoel M."/>
            <person name="Hagmann J."/>
            <person name="Chen-Min-Tao R."/>
            <person name="Iglesias-Fernandez R."/>
            <person name="Schuster S.C."/>
            <person name="Alonso-Blanco C."/>
            <person name="Roudier F."/>
            <person name="Carbonero P."/>
            <person name="Paz-Ares J."/>
            <person name="Davis S.J."/>
            <person name="Pecinka A."/>
            <person name="Quesneville H."/>
            <person name="Colot V."/>
            <person name="Lysak M.A."/>
            <person name="Weigel D."/>
            <person name="Coupland G."/>
            <person name="Schneeberger K."/>
        </authorList>
    </citation>
    <scope>NUCLEOTIDE SEQUENCE [LARGE SCALE GENOMIC DNA]</scope>
    <source>
        <strain evidence="9">cv. Pajares</strain>
    </source>
</reference>
<dbReference type="GO" id="GO:0030125">
    <property type="term" value="C:clathrin vesicle coat"/>
    <property type="evidence" value="ECO:0007669"/>
    <property type="project" value="TreeGrafter"/>
</dbReference>
<dbReference type="eggNOG" id="KOG2056">
    <property type="taxonomic scope" value="Eukaryota"/>
</dbReference>
<proteinExistence type="inferred from homology"/>
<dbReference type="InterPro" id="IPR008942">
    <property type="entry name" value="ENTH_VHS"/>
</dbReference>
<feature type="domain" description="ENTH" evidence="7">
    <location>
        <begin position="20"/>
        <end position="152"/>
    </location>
</feature>
<keyword evidence="4" id="KW-0333">Golgi apparatus</keyword>
<feature type="compositionally biased region" description="Polar residues" evidence="6">
    <location>
        <begin position="418"/>
        <end position="448"/>
    </location>
</feature>
<evidence type="ECO:0000256" key="2">
    <source>
        <dbReference type="ARBA" id="ARBA00004555"/>
    </source>
</evidence>
<dbReference type="Proteomes" id="UP000029120">
    <property type="component" value="Chromosome 8"/>
</dbReference>
<dbReference type="OrthoDB" id="4033880at2759"/>
<dbReference type="PANTHER" id="PTHR12276:SF45">
    <property type="entry name" value="CLATHRIN INTERACTOR 1"/>
    <property type="match status" value="1"/>
</dbReference>
<evidence type="ECO:0000259" key="7">
    <source>
        <dbReference type="PROSITE" id="PS50942"/>
    </source>
</evidence>
<dbReference type="GO" id="GO:0005884">
    <property type="term" value="C:actin filament"/>
    <property type="evidence" value="ECO:0007669"/>
    <property type="project" value="EnsemblPlants"/>
</dbReference>
<evidence type="ECO:0000313" key="8">
    <source>
        <dbReference type="EMBL" id="KFK25429.1"/>
    </source>
</evidence>
<comment type="similarity">
    <text evidence="3">Belongs to the epsin family.</text>
</comment>
<dbReference type="GO" id="GO:0002020">
    <property type="term" value="F:protease binding"/>
    <property type="evidence" value="ECO:0007669"/>
    <property type="project" value="EnsemblPlants"/>
</dbReference>
<evidence type="ECO:0000256" key="5">
    <source>
        <dbReference type="ARBA" id="ARBA00023329"/>
    </source>
</evidence>
<evidence type="ECO:0000313" key="9">
    <source>
        <dbReference type="Proteomes" id="UP000029120"/>
    </source>
</evidence>
<comment type="subcellular location">
    <subcellularLocation>
        <location evidence="1">Cytoplasmic vesicle</location>
        <location evidence="1">Clathrin-coated vesicle</location>
    </subcellularLocation>
    <subcellularLocation>
        <location evidence="2">Golgi apparatus</location>
    </subcellularLocation>
</comment>
<feature type="compositionally biased region" description="Polar residues" evidence="6">
    <location>
        <begin position="225"/>
        <end position="237"/>
    </location>
</feature>
<dbReference type="AlphaFoldDB" id="A0A087G6C7"/>
<keyword evidence="5" id="KW-0968">Cytoplasmic vesicle</keyword>
<feature type="compositionally biased region" description="Basic and acidic residues" evidence="6">
    <location>
        <begin position="196"/>
        <end position="224"/>
    </location>
</feature>
<feature type="compositionally biased region" description="Low complexity" evidence="6">
    <location>
        <begin position="179"/>
        <end position="192"/>
    </location>
</feature>
<dbReference type="Gene3D" id="1.25.40.90">
    <property type="match status" value="1"/>
</dbReference>